<dbReference type="PANTHER" id="PTHR34979:SF1">
    <property type="entry name" value="INNER MEMBRANE PROTEIN YGAZ"/>
    <property type="match status" value="1"/>
</dbReference>
<evidence type="ECO:0000256" key="1">
    <source>
        <dbReference type="ARBA" id="ARBA00004651"/>
    </source>
</evidence>
<keyword evidence="3" id="KW-0813">Transport</keyword>
<feature type="transmembrane region" description="Helical" evidence="8">
    <location>
        <begin position="65"/>
        <end position="87"/>
    </location>
</feature>
<name>A0A0H3ABY7_NITV4</name>
<keyword evidence="7 8" id="KW-0472">Membrane</keyword>
<dbReference type="HOGENOM" id="CLU_065777_2_0_7"/>
<comment type="similarity">
    <text evidence="2">Belongs to the AzlC family.</text>
</comment>
<dbReference type="RefSeq" id="WP_011793177.1">
    <property type="nucleotide sequence ID" value="NC_008751.1"/>
</dbReference>
<dbReference type="PANTHER" id="PTHR34979">
    <property type="entry name" value="INNER MEMBRANE PROTEIN YGAZ"/>
    <property type="match status" value="1"/>
</dbReference>
<feature type="transmembrane region" description="Helical" evidence="8">
    <location>
        <begin position="182"/>
        <end position="199"/>
    </location>
</feature>
<feature type="transmembrane region" description="Helical" evidence="8">
    <location>
        <begin position="12"/>
        <end position="30"/>
    </location>
</feature>
<dbReference type="Pfam" id="PF03591">
    <property type="entry name" value="AzlC"/>
    <property type="match status" value="1"/>
</dbReference>
<feature type="transmembrane region" description="Helical" evidence="8">
    <location>
        <begin position="127"/>
        <end position="154"/>
    </location>
</feature>
<evidence type="ECO:0000313" key="9">
    <source>
        <dbReference type="EMBL" id="ABM29941.1"/>
    </source>
</evidence>
<keyword evidence="6 8" id="KW-1133">Transmembrane helix</keyword>
<protein>
    <submittedName>
        <fullName evidence="9">AzlC family protein</fullName>
    </submittedName>
</protein>
<keyword evidence="4" id="KW-1003">Cell membrane</keyword>
<proteinExistence type="inferred from homology"/>
<evidence type="ECO:0000256" key="2">
    <source>
        <dbReference type="ARBA" id="ARBA00010735"/>
    </source>
</evidence>
<dbReference type="EMBL" id="CP000527">
    <property type="protein sequence ID" value="ABM29941.1"/>
    <property type="molecule type" value="Genomic_DNA"/>
</dbReference>
<sequence>MQGIGEGVRRAFPIVLGYVPVGFAFGVLALKSGIPAWGALAMSLFVFAGSGQLIAVGLIGGGAPLASVVLTTFVVNLRHLLMSAALAPRLRDWGLLRQALFSAEMTDETFAVHVSTLRGEADDPSRAAVFACNVTAHAAWVGGSALGVFCSTLVADVRPLGLDYALAAMFIALLLPQCRSRAHLFAALVAGACSVGFALSGAGRWNVMLATVCAATLVSLLPVGKTSTTREEMGTPGGEGGAHAD</sequence>
<evidence type="ECO:0000313" key="10">
    <source>
        <dbReference type="Proteomes" id="UP000009173"/>
    </source>
</evidence>
<dbReference type="AlphaFoldDB" id="A0A0H3ABY7"/>
<feature type="transmembrane region" description="Helical" evidence="8">
    <location>
        <begin position="160"/>
        <end position="175"/>
    </location>
</feature>
<evidence type="ECO:0000256" key="3">
    <source>
        <dbReference type="ARBA" id="ARBA00022448"/>
    </source>
</evidence>
<evidence type="ECO:0000256" key="6">
    <source>
        <dbReference type="ARBA" id="ARBA00022989"/>
    </source>
</evidence>
<evidence type="ECO:0000256" key="7">
    <source>
        <dbReference type="ARBA" id="ARBA00023136"/>
    </source>
</evidence>
<gene>
    <name evidence="9" type="ordered locus">Dvul_2930</name>
</gene>
<organism evidence="9 10">
    <name type="scientific">Nitratidesulfovibrio vulgaris (strain DP4)</name>
    <name type="common">Desulfovibrio vulgaris</name>
    <dbReference type="NCBI Taxonomy" id="391774"/>
    <lineage>
        <taxon>Bacteria</taxon>
        <taxon>Pseudomonadati</taxon>
        <taxon>Thermodesulfobacteriota</taxon>
        <taxon>Desulfovibrionia</taxon>
        <taxon>Desulfovibrionales</taxon>
        <taxon>Desulfovibrionaceae</taxon>
        <taxon>Nitratidesulfovibrio</taxon>
    </lineage>
</organism>
<dbReference type="KEGG" id="dvl:Dvul_2930"/>
<comment type="subcellular location">
    <subcellularLocation>
        <location evidence="1">Cell membrane</location>
        <topology evidence="1">Multi-pass membrane protein</topology>
    </subcellularLocation>
</comment>
<evidence type="ECO:0000256" key="8">
    <source>
        <dbReference type="SAM" id="Phobius"/>
    </source>
</evidence>
<dbReference type="GO" id="GO:0005886">
    <property type="term" value="C:plasma membrane"/>
    <property type="evidence" value="ECO:0007669"/>
    <property type="project" value="UniProtKB-SubCell"/>
</dbReference>
<dbReference type="GO" id="GO:1903785">
    <property type="term" value="P:L-valine transmembrane transport"/>
    <property type="evidence" value="ECO:0007669"/>
    <property type="project" value="TreeGrafter"/>
</dbReference>
<evidence type="ECO:0000256" key="5">
    <source>
        <dbReference type="ARBA" id="ARBA00022692"/>
    </source>
</evidence>
<accession>A0A0H3ABY7</accession>
<dbReference type="InterPro" id="IPR011606">
    <property type="entry name" value="Brnchd-chn_aa_trnsp_permease"/>
</dbReference>
<keyword evidence="5 8" id="KW-0812">Transmembrane</keyword>
<reference evidence="10" key="1">
    <citation type="journal article" date="2009" name="Environ. Microbiol.">
        <title>Contribution of mobile genetic elements to Desulfovibrio vulgaris genome plasticity.</title>
        <authorList>
            <person name="Walker C.B."/>
            <person name="Stolyar S."/>
            <person name="Chivian D."/>
            <person name="Pinel N."/>
            <person name="Gabster J.A."/>
            <person name="Dehal P.S."/>
            <person name="He Z."/>
            <person name="Yang Z.K."/>
            <person name="Yen H.C."/>
            <person name="Zhou J."/>
            <person name="Wall J.D."/>
            <person name="Hazen T.C."/>
            <person name="Arkin A.P."/>
            <person name="Stahl D.A."/>
        </authorList>
    </citation>
    <scope>NUCLEOTIDE SEQUENCE [LARGE SCALE GENOMIC DNA]</scope>
    <source>
        <strain evidence="10">DP4</strain>
    </source>
</reference>
<dbReference type="Proteomes" id="UP000009173">
    <property type="component" value="Chromosome"/>
</dbReference>
<evidence type="ECO:0000256" key="4">
    <source>
        <dbReference type="ARBA" id="ARBA00022475"/>
    </source>
</evidence>
<feature type="transmembrane region" description="Helical" evidence="8">
    <location>
        <begin position="205"/>
        <end position="223"/>
    </location>
</feature>